<dbReference type="RefSeq" id="XP_044568348.1">
    <property type="nucleotide sequence ID" value="XM_044701028.1"/>
</dbReference>
<sequence length="1324" mass="154062">MNHNSSKVFIWNKTDLNENRDKSVSQRQVTSQLDDTIITNNNDPVFRSIKHSKNGTNNSLHGFEDQSSSCFNSSSDQNNIFQKPSTLCKNNNSFLALDDLNEKEIVSIYHRYFPKGTKIFHARCGCGYLHPYITIPSQVHHQPNEAVDTHHQIVHNIHHVSGVNNSNHNKIVIRRNFSQKDMKPQIISNLDPNDGSMSQETVRHEEKDFMTLCNTSNIVHPNNNASTHHHTSTSWFELGDVQSSVVLESTKQASNNITYTIRSVNKNHMLDSGCFSGSSSSSLTTTDTNPLHEATTKNEEYLLQTTNEKNISNLQKQIQELKQKQTTLVSPEILLEKEKQIEQLNNLLNEKEQNIYHLSNELEKVSQEKDYISNNLANGIESNKRILETLESELIRIKNEMCIQEEEFSRKKKQLETELNSNNEQSSTKIQDLQDQLHHITSVNSMLQQELSQSKEQNSNNQAFIESLQSKLQRVSHDLENERESVRMLRSDLENSQTENTSNVNALKKAYQEVKEMNSELDVLKKALSEKQSLVDDLESQLIQARIDMEKSEREATLILAISSLKKELTSLSDQLSESKNYETVLKKQVEDLEKEIKTMNEKQKHDMDNKEIAMKELEEKEQDILKLSESLSEIKTENKNMKEMFENMSHELKNEISQKEAFINSLQKDIEFCREQAQSQNELLKERIDELNLQLEIEKRQVTNFRESSEQYKVINDNLVQEMEILRIDYLKTLETVALKEKEIVYISETFKSLKNEHENCVKEKNMLQTELQRLAEMNCQNEQKLREFKEQVHDLTAEILKRDTLLQVNNDEKQHFSQELQTQLVECREKLAIMTNELKKMNDSYNEKQQSIDILRKELDEFKDICSNQKSEIEKNNETIAEHKNTIQNLSTQLQDYIYRCEHLSNDVQGKDKEISEKMSIIEKHEHTIEDLNSDISQSRKYHSTLQDQITILQEKLSSSITEYNIQIMNLRKECERVVAECKSELLIKEQKNNELNEKIRSIEQKMIENEKLLDEKSQLCEQLEAKLTSNEISKLKKENLELRQYVDEVKQSNDKMHHEVERLLEQITSTKFQSIPFTNGIETMANNHSNVSILSNSSSTSFSDHKYDGGQLSSQISTTSSTYTMLSKHHRGITSTKSPSSTGHHNSSTTQAVSSPFEVWKQLRSEILRLKQKNVEMAQQIMQVTKSKEEAISKLEKELRRAQTDCSQLKRIEIEFEKSKSYCQQLEETLKKCEENNNIMRTKLELLEKEKLTLWKLHEQTRNEVISLKDTTTKLNEDNLKLARAEQRLVTSMNKEIDKLKKEKKALEERLQSTITEKKKR</sequence>
<evidence type="ECO:0000313" key="3">
    <source>
        <dbReference type="EMBL" id="KAF0983635.1"/>
    </source>
</evidence>
<feature type="coiled-coil region" evidence="1">
    <location>
        <begin position="752"/>
        <end position="789"/>
    </location>
</feature>
<gene>
    <name evidence="3" type="ORF">FDP41_010700</name>
</gene>
<feature type="coiled-coil region" evidence="1">
    <location>
        <begin position="583"/>
        <end position="709"/>
    </location>
</feature>
<accession>A0A6A5CE40</accession>
<keyword evidence="4" id="KW-1185">Reference proteome</keyword>
<dbReference type="OrthoDB" id="1926336at2759"/>
<feature type="coiled-coil region" evidence="1">
    <location>
        <begin position="304"/>
        <end position="555"/>
    </location>
</feature>
<dbReference type="VEuPathDB" id="AmoebaDB:NF0082680"/>
<evidence type="ECO:0000256" key="1">
    <source>
        <dbReference type="SAM" id="Coils"/>
    </source>
</evidence>
<dbReference type="EMBL" id="VFQX01000006">
    <property type="protein sequence ID" value="KAF0983635.1"/>
    <property type="molecule type" value="Genomic_DNA"/>
</dbReference>
<protein>
    <submittedName>
        <fullName evidence="3">Uncharacterized protein</fullName>
    </submittedName>
</protein>
<dbReference type="Gene3D" id="1.10.287.1490">
    <property type="match status" value="1"/>
</dbReference>
<comment type="caution">
    <text evidence="3">The sequence shown here is derived from an EMBL/GenBank/DDBJ whole genome shotgun (WGS) entry which is preliminary data.</text>
</comment>
<dbReference type="PANTHER" id="PTHR23159">
    <property type="entry name" value="CENTROSOMAL PROTEIN 2"/>
    <property type="match status" value="1"/>
</dbReference>
<dbReference type="VEuPathDB" id="AmoebaDB:NfTy_014140"/>
<feature type="coiled-coil region" evidence="1">
    <location>
        <begin position="1181"/>
        <end position="1320"/>
    </location>
</feature>
<dbReference type="PANTHER" id="PTHR23159:SF31">
    <property type="entry name" value="CENTROSOME-ASSOCIATED PROTEIN CEP250 ISOFORM X1"/>
    <property type="match status" value="1"/>
</dbReference>
<dbReference type="OMA" id="WKTSTEM"/>
<dbReference type="GeneID" id="68117915"/>
<organism evidence="3 4">
    <name type="scientific">Naegleria fowleri</name>
    <name type="common">Brain eating amoeba</name>
    <dbReference type="NCBI Taxonomy" id="5763"/>
    <lineage>
        <taxon>Eukaryota</taxon>
        <taxon>Discoba</taxon>
        <taxon>Heterolobosea</taxon>
        <taxon>Tetramitia</taxon>
        <taxon>Eutetramitia</taxon>
        <taxon>Vahlkampfiidae</taxon>
        <taxon>Naegleria</taxon>
    </lineage>
</organism>
<dbReference type="VEuPathDB" id="AmoebaDB:FDP41_010700"/>
<evidence type="ECO:0000313" key="4">
    <source>
        <dbReference type="Proteomes" id="UP000444721"/>
    </source>
</evidence>
<feature type="coiled-coil region" evidence="1">
    <location>
        <begin position="956"/>
        <end position="1069"/>
    </location>
</feature>
<dbReference type="SUPFAM" id="SSF57997">
    <property type="entry name" value="Tropomyosin"/>
    <property type="match status" value="2"/>
</dbReference>
<keyword evidence="1" id="KW-0175">Coiled coil</keyword>
<feature type="coiled-coil region" evidence="1">
    <location>
        <begin position="819"/>
        <end position="902"/>
    </location>
</feature>
<name>A0A6A5CE40_NAEFO</name>
<feature type="region of interest" description="Disordered" evidence="2">
    <location>
        <begin position="1130"/>
        <end position="1157"/>
    </location>
</feature>
<reference evidence="3 4" key="1">
    <citation type="journal article" date="2019" name="Sci. Rep.">
        <title>Nanopore sequencing improves the draft genome of the human pathogenic amoeba Naegleria fowleri.</title>
        <authorList>
            <person name="Liechti N."/>
            <person name="Schurch N."/>
            <person name="Bruggmann R."/>
            <person name="Wittwer M."/>
        </authorList>
    </citation>
    <scope>NUCLEOTIDE SEQUENCE [LARGE SCALE GENOMIC DNA]</scope>
    <source>
        <strain evidence="3 4">ATCC 30894</strain>
    </source>
</reference>
<evidence type="ECO:0000256" key="2">
    <source>
        <dbReference type="SAM" id="MobiDB-lite"/>
    </source>
</evidence>
<feature type="compositionally biased region" description="Polar residues" evidence="2">
    <location>
        <begin position="1136"/>
        <end position="1157"/>
    </location>
</feature>
<dbReference type="VEuPathDB" id="AmoebaDB:NF0082690"/>
<proteinExistence type="predicted"/>
<dbReference type="Proteomes" id="UP000444721">
    <property type="component" value="Unassembled WGS sequence"/>
</dbReference>